<dbReference type="AlphaFoldDB" id="A0AAD4MYZ0"/>
<organism evidence="9 10">
    <name type="scientific">Ditylenchus destructor</name>
    <dbReference type="NCBI Taxonomy" id="166010"/>
    <lineage>
        <taxon>Eukaryota</taxon>
        <taxon>Metazoa</taxon>
        <taxon>Ecdysozoa</taxon>
        <taxon>Nematoda</taxon>
        <taxon>Chromadorea</taxon>
        <taxon>Rhabditida</taxon>
        <taxon>Tylenchina</taxon>
        <taxon>Tylenchomorpha</taxon>
        <taxon>Sphaerularioidea</taxon>
        <taxon>Anguinidae</taxon>
        <taxon>Anguininae</taxon>
        <taxon>Ditylenchus</taxon>
    </lineage>
</organism>
<name>A0AAD4MYZ0_9BILA</name>
<reference evidence="9" key="1">
    <citation type="submission" date="2022-01" db="EMBL/GenBank/DDBJ databases">
        <title>Genome Sequence Resource for Two Populations of Ditylenchus destructor, the Migratory Endoparasitic Phytonematode.</title>
        <authorList>
            <person name="Zhang H."/>
            <person name="Lin R."/>
            <person name="Xie B."/>
        </authorList>
    </citation>
    <scope>NUCLEOTIDE SEQUENCE</scope>
    <source>
        <strain evidence="9">BazhouSP</strain>
    </source>
</reference>
<dbReference type="Gene3D" id="1.10.510.10">
    <property type="entry name" value="Transferase(Phosphotransferase) domain 1"/>
    <property type="match status" value="1"/>
</dbReference>
<evidence type="ECO:0000256" key="2">
    <source>
        <dbReference type="ARBA" id="ARBA00022679"/>
    </source>
</evidence>
<dbReference type="GO" id="GO:0005524">
    <property type="term" value="F:ATP binding"/>
    <property type="evidence" value="ECO:0007669"/>
    <property type="project" value="UniProtKB-KW"/>
</dbReference>
<dbReference type="Proteomes" id="UP001201812">
    <property type="component" value="Unassembled WGS sequence"/>
</dbReference>
<evidence type="ECO:0000256" key="7">
    <source>
        <dbReference type="SAM" id="SignalP"/>
    </source>
</evidence>
<keyword evidence="2" id="KW-0808">Transferase</keyword>
<feature type="chain" id="PRO_5042075257" evidence="7">
    <location>
        <begin position="23"/>
        <end position="405"/>
    </location>
</feature>
<comment type="caution">
    <text evidence="9">The sequence shown here is derived from an EMBL/GenBank/DDBJ whole genome shotgun (WGS) entry which is preliminary data.</text>
</comment>
<dbReference type="Pfam" id="PF00069">
    <property type="entry name" value="Pkinase"/>
    <property type="match status" value="1"/>
</dbReference>
<evidence type="ECO:0000256" key="1">
    <source>
        <dbReference type="ARBA" id="ARBA00022527"/>
    </source>
</evidence>
<keyword evidence="5" id="KW-0067">ATP-binding</keyword>
<dbReference type="InterPro" id="IPR011009">
    <property type="entry name" value="Kinase-like_dom_sf"/>
</dbReference>
<proteinExistence type="predicted"/>
<dbReference type="PANTHER" id="PTHR24351">
    <property type="entry name" value="RIBOSOMAL PROTEIN S6 KINASE"/>
    <property type="match status" value="1"/>
</dbReference>
<dbReference type="InterPro" id="IPR000719">
    <property type="entry name" value="Prot_kinase_dom"/>
</dbReference>
<feature type="region of interest" description="Disordered" evidence="6">
    <location>
        <begin position="143"/>
        <end position="174"/>
    </location>
</feature>
<evidence type="ECO:0000256" key="3">
    <source>
        <dbReference type="ARBA" id="ARBA00022741"/>
    </source>
</evidence>
<keyword evidence="4 9" id="KW-0418">Kinase</keyword>
<evidence type="ECO:0000313" key="10">
    <source>
        <dbReference type="Proteomes" id="UP001201812"/>
    </source>
</evidence>
<keyword evidence="7" id="KW-0732">Signal</keyword>
<dbReference type="PROSITE" id="PS50011">
    <property type="entry name" value="PROTEIN_KINASE_DOM"/>
    <property type="match status" value="1"/>
</dbReference>
<feature type="domain" description="Protein kinase" evidence="8">
    <location>
        <begin position="75"/>
        <end position="405"/>
    </location>
</feature>
<evidence type="ECO:0000256" key="5">
    <source>
        <dbReference type="ARBA" id="ARBA00022840"/>
    </source>
</evidence>
<keyword evidence="3" id="KW-0547">Nucleotide-binding</keyword>
<dbReference type="Gene3D" id="3.30.200.20">
    <property type="entry name" value="Phosphorylase Kinase, domain 1"/>
    <property type="match status" value="1"/>
</dbReference>
<dbReference type="GO" id="GO:0004674">
    <property type="term" value="F:protein serine/threonine kinase activity"/>
    <property type="evidence" value="ECO:0007669"/>
    <property type="project" value="UniProtKB-KW"/>
</dbReference>
<evidence type="ECO:0000256" key="4">
    <source>
        <dbReference type="ARBA" id="ARBA00022777"/>
    </source>
</evidence>
<keyword evidence="10" id="KW-1185">Reference proteome</keyword>
<dbReference type="EMBL" id="JAKKPZ010000037">
    <property type="protein sequence ID" value="KAI1708064.1"/>
    <property type="molecule type" value="Genomic_DNA"/>
</dbReference>
<evidence type="ECO:0000259" key="8">
    <source>
        <dbReference type="PROSITE" id="PS50011"/>
    </source>
</evidence>
<evidence type="ECO:0000313" key="9">
    <source>
        <dbReference type="EMBL" id="KAI1708064.1"/>
    </source>
</evidence>
<keyword evidence="1" id="KW-0723">Serine/threonine-protein kinase</keyword>
<sequence>MISPRVLSAIFLLAIFASTCKSVIEIQMDIDSILDNLPIEVQPYKNKLQIISKLMSSNDSTKSCSIKEFTVIEPRAKLPTNGQGDMFFVYRNDNKDIHFMAQSFPIGSLTQQTMDTLDKSFKVKSPFATKPVCLGIGEENVNEEPEITSKQSKNGKGMKSNSNGTKAAAKSTGSESKPATKKYLVVIMEYAIGDTLDNLLESRVRKLDTRTIAAQLLLAIEDQPEGLDYPRPNNIRIDINGKLQLANYILTSPIMPFNDDSDSKLVDYAAPEFITGHKVTKSVNVFALGAIVFRLLEGKTPFHIAPGVPSRIDQLAYSEIGKYVEGSIMHVRDEVRRWFYLITIAHSEKDRKKLDLNTLKCSKFFGKNAEEIKKFWQSIAAMNRPTDYKPAQPGNLPAAEKITPL</sequence>
<gene>
    <name evidence="9" type="ORF">DdX_12008</name>
</gene>
<dbReference type="SUPFAM" id="SSF56112">
    <property type="entry name" value="Protein kinase-like (PK-like)"/>
    <property type="match status" value="1"/>
</dbReference>
<protein>
    <submittedName>
        <fullName evidence="9">Protein kinase domain-containing protein</fullName>
    </submittedName>
</protein>
<evidence type="ECO:0000256" key="6">
    <source>
        <dbReference type="SAM" id="MobiDB-lite"/>
    </source>
</evidence>
<feature type="compositionally biased region" description="Polar residues" evidence="6">
    <location>
        <begin position="148"/>
        <end position="174"/>
    </location>
</feature>
<feature type="signal peptide" evidence="7">
    <location>
        <begin position="1"/>
        <end position="22"/>
    </location>
</feature>
<accession>A0AAD4MYZ0</accession>